<keyword evidence="7" id="KW-0119">Carbohydrate metabolism</keyword>
<keyword evidence="4" id="KW-0479">Metal-binding</keyword>
<gene>
    <name evidence="8" type="ORF">JCM19231_3697</name>
</gene>
<reference evidence="8 9" key="1">
    <citation type="submission" date="2015-01" db="EMBL/GenBank/DDBJ databases">
        <title>Vibrio sp. C1 JCM 19231 whole genome shotgun sequence.</title>
        <authorList>
            <person name="Sawabe T."/>
            <person name="Meirelles P."/>
            <person name="Feng G."/>
            <person name="Sayaka M."/>
            <person name="Hattori M."/>
            <person name="Ohkuma M."/>
        </authorList>
    </citation>
    <scope>NUCLEOTIDE SEQUENCE [LARGE SCALE GENOMIC DNA]</scope>
    <source>
        <strain evidence="9">JCM 19231</strain>
    </source>
</reference>
<dbReference type="GO" id="GO:0006094">
    <property type="term" value="P:gluconeogenesis"/>
    <property type="evidence" value="ECO:0007669"/>
    <property type="project" value="InterPro"/>
</dbReference>
<evidence type="ECO:0000256" key="1">
    <source>
        <dbReference type="ARBA" id="ARBA00001273"/>
    </source>
</evidence>
<dbReference type="GO" id="GO:0005829">
    <property type="term" value="C:cytosol"/>
    <property type="evidence" value="ECO:0007669"/>
    <property type="project" value="TreeGrafter"/>
</dbReference>
<dbReference type="PANTHER" id="PTHR30447">
    <property type="entry name" value="FRUCTOSE-1,6-BISPHOSPHATASE CLASS 2"/>
    <property type="match status" value="1"/>
</dbReference>
<proteinExistence type="inferred from homology"/>
<dbReference type="AlphaFoldDB" id="A0A0B8P4C3"/>
<dbReference type="NCBIfam" id="TIGR00330">
    <property type="entry name" value="glpX"/>
    <property type="match status" value="1"/>
</dbReference>
<evidence type="ECO:0000256" key="5">
    <source>
        <dbReference type="ARBA" id="ARBA00022801"/>
    </source>
</evidence>
<keyword evidence="6" id="KW-0464">Manganese</keyword>
<dbReference type="PANTHER" id="PTHR30447:SF0">
    <property type="entry name" value="FRUCTOSE-1,6-BISPHOSPHATASE 1 CLASS 2-RELATED"/>
    <property type="match status" value="1"/>
</dbReference>
<dbReference type="GO" id="GO:0046872">
    <property type="term" value="F:metal ion binding"/>
    <property type="evidence" value="ECO:0007669"/>
    <property type="project" value="UniProtKB-KW"/>
</dbReference>
<dbReference type="GO" id="GO:0042132">
    <property type="term" value="F:fructose 1,6-bisphosphate 1-phosphatase activity"/>
    <property type="evidence" value="ECO:0007669"/>
    <property type="project" value="UniProtKB-EC"/>
</dbReference>
<name>A0A0B8P4C3_9VIBR</name>
<dbReference type="EMBL" id="BBRZ01000075">
    <property type="protein sequence ID" value="GAM58143.1"/>
    <property type="molecule type" value="Genomic_DNA"/>
</dbReference>
<evidence type="ECO:0000256" key="4">
    <source>
        <dbReference type="ARBA" id="ARBA00022723"/>
    </source>
</evidence>
<evidence type="ECO:0000313" key="9">
    <source>
        <dbReference type="Proteomes" id="UP000031671"/>
    </source>
</evidence>
<evidence type="ECO:0000256" key="2">
    <source>
        <dbReference type="ARBA" id="ARBA00008989"/>
    </source>
</evidence>
<dbReference type="Pfam" id="PF03320">
    <property type="entry name" value="FBPase_glpX"/>
    <property type="match status" value="1"/>
</dbReference>
<evidence type="ECO:0000256" key="7">
    <source>
        <dbReference type="ARBA" id="ARBA00023277"/>
    </source>
</evidence>
<dbReference type="Gene3D" id="3.30.540.10">
    <property type="entry name" value="Fructose-1,6-Bisphosphatase, subunit A, domain 1"/>
    <property type="match status" value="1"/>
</dbReference>
<dbReference type="InterPro" id="IPR004464">
    <property type="entry name" value="FBPase_class-2/SBPase"/>
</dbReference>
<protein>
    <recommendedName>
        <fullName evidence="3">fructose-bisphosphatase</fullName>
        <ecNumber evidence="3">3.1.3.11</ecNumber>
    </recommendedName>
</protein>
<accession>A0A0B8P4C3</accession>
<dbReference type="GO" id="GO:0030388">
    <property type="term" value="P:fructose 1,6-bisphosphate metabolic process"/>
    <property type="evidence" value="ECO:0007669"/>
    <property type="project" value="TreeGrafter"/>
</dbReference>
<sequence>MAKALNKSLEDLVVVTLAKPRHDEIIIKMQRLGVKVFAFPDGDVAASVLTCLPESDIDLMYCIGGAPEGVVTAAVMKALGGDMQGRLLPRHEVKELNDENIRHGQLELKRCEEMGVEARTVLTLEQMVKSDNVIFAATGITKGDLLEGVSRKGNVVTTETLLIQGQSRTIRKISSTHHIEQKQAQLVC</sequence>
<comment type="caution">
    <text evidence="8">The sequence shown here is derived from an EMBL/GenBank/DDBJ whole genome shotgun (WGS) entry which is preliminary data.</text>
</comment>
<evidence type="ECO:0000256" key="6">
    <source>
        <dbReference type="ARBA" id="ARBA00023211"/>
    </source>
</evidence>
<keyword evidence="5 8" id="KW-0378">Hydrolase</keyword>
<dbReference type="Proteomes" id="UP000031671">
    <property type="component" value="Unassembled WGS sequence"/>
</dbReference>
<evidence type="ECO:0000256" key="3">
    <source>
        <dbReference type="ARBA" id="ARBA00013093"/>
    </source>
</evidence>
<dbReference type="SUPFAM" id="SSF56655">
    <property type="entry name" value="Carbohydrate phosphatase"/>
    <property type="match status" value="1"/>
</dbReference>
<dbReference type="EC" id="3.1.3.11" evidence="3"/>
<reference evidence="8 9" key="2">
    <citation type="submission" date="2015-01" db="EMBL/GenBank/DDBJ databases">
        <authorList>
            <consortium name="NBRP consortium"/>
            <person name="Sawabe T."/>
            <person name="Meirelles P."/>
            <person name="Feng G."/>
            <person name="Sayaka M."/>
            <person name="Hattori M."/>
            <person name="Ohkuma M."/>
        </authorList>
    </citation>
    <scope>NUCLEOTIDE SEQUENCE [LARGE SCALE GENOMIC DNA]</scope>
    <source>
        <strain evidence="9">JCM 19231</strain>
    </source>
</reference>
<dbReference type="GO" id="GO:0006071">
    <property type="term" value="P:glycerol metabolic process"/>
    <property type="evidence" value="ECO:0007669"/>
    <property type="project" value="InterPro"/>
</dbReference>
<keyword evidence="9" id="KW-1185">Reference proteome</keyword>
<organism evidence="8 9">
    <name type="scientific">Vibrio ishigakensis</name>
    <dbReference type="NCBI Taxonomy" id="1481914"/>
    <lineage>
        <taxon>Bacteria</taxon>
        <taxon>Pseudomonadati</taxon>
        <taxon>Pseudomonadota</taxon>
        <taxon>Gammaproteobacteria</taxon>
        <taxon>Vibrionales</taxon>
        <taxon>Vibrionaceae</taxon>
        <taxon>Vibrio</taxon>
    </lineage>
</organism>
<comment type="catalytic activity">
    <reaction evidence="1">
        <text>beta-D-fructose 1,6-bisphosphate + H2O = beta-D-fructose 6-phosphate + phosphate</text>
        <dbReference type="Rhea" id="RHEA:11064"/>
        <dbReference type="ChEBI" id="CHEBI:15377"/>
        <dbReference type="ChEBI" id="CHEBI:32966"/>
        <dbReference type="ChEBI" id="CHEBI:43474"/>
        <dbReference type="ChEBI" id="CHEBI:57634"/>
        <dbReference type="EC" id="3.1.3.11"/>
    </reaction>
</comment>
<dbReference type="Gene3D" id="3.40.190.90">
    <property type="match status" value="1"/>
</dbReference>
<evidence type="ECO:0000313" key="8">
    <source>
        <dbReference type="EMBL" id="GAM58143.1"/>
    </source>
</evidence>
<comment type="similarity">
    <text evidence="2">Belongs to the FBPase class 2 family.</text>
</comment>